<dbReference type="InterPro" id="IPR020894">
    <property type="entry name" value="Cadherin_CS"/>
</dbReference>
<dbReference type="GO" id="GO:0034332">
    <property type="term" value="P:adherens junction organization"/>
    <property type="evidence" value="ECO:0007669"/>
    <property type="project" value="TreeGrafter"/>
</dbReference>
<dbReference type="OrthoDB" id="6252479at2759"/>
<dbReference type="PROSITE" id="PS50268">
    <property type="entry name" value="CADHERIN_2"/>
    <property type="match status" value="3"/>
</dbReference>
<dbReference type="GO" id="GO:0000902">
    <property type="term" value="P:cell morphogenesis"/>
    <property type="evidence" value="ECO:0007669"/>
    <property type="project" value="TreeGrafter"/>
</dbReference>
<evidence type="ECO:0000256" key="1">
    <source>
        <dbReference type="ARBA" id="ARBA00004251"/>
    </source>
</evidence>
<keyword evidence="2" id="KW-1003">Cell membrane</keyword>
<evidence type="ECO:0000256" key="2">
    <source>
        <dbReference type="ARBA" id="ARBA00022475"/>
    </source>
</evidence>
<comment type="caution">
    <text evidence="16">The sequence shown here is derived from an EMBL/GenBank/DDBJ whole genome shotgun (WGS) entry which is preliminary data.</text>
</comment>
<protein>
    <recommendedName>
        <fullName evidence="15">Cadherin domain-containing protein</fullName>
    </recommendedName>
</protein>
<dbReference type="AlphaFoldDB" id="A0A9Q0ETA7"/>
<dbReference type="GO" id="GO:0007043">
    <property type="term" value="P:cell-cell junction assembly"/>
    <property type="evidence" value="ECO:0007669"/>
    <property type="project" value="TreeGrafter"/>
</dbReference>
<dbReference type="PROSITE" id="PS00232">
    <property type="entry name" value="CADHERIN_1"/>
    <property type="match status" value="1"/>
</dbReference>
<dbReference type="GO" id="GO:0016339">
    <property type="term" value="P:calcium-dependent cell-cell adhesion via plasma membrane cell adhesion molecules"/>
    <property type="evidence" value="ECO:0007669"/>
    <property type="project" value="TreeGrafter"/>
</dbReference>
<dbReference type="GO" id="GO:0016477">
    <property type="term" value="P:cell migration"/>
    <property type="evidence" value="ECO:0007669"/>
    <property type="project" value="TreeGrafter"/>
</dbReference>
<feature type="domain" description="Cadherin" evidence="15">
    <location>
        <begin position="2"/>
        <end position="79"/>
    </location>
</feature>
<evidence type="ECO:0000256" key="7">
    <source>
        <dbReference type="ARBA" id="ARBA00022737"/>
    </source>
</evidence>
<evidence type="ECO:0000256" key="4">
    <source>
        <dbReference type="ARBA" id="ARBA00022692"/>
    </source>
</evidence>
<evidence type="ECO:0000256" key="5">
    <source>
        <dbReference type="ARBA" id="ARBA00022723"/>
    </source>
</evidence>
<keyword evidence="7" id="KW-0677">Repeat</keyword>
<dbReference type="GO" id="GO:0008013">
    <property type="term" value="F:beta-catenin binding"/>
    <property type="evidence" value="ECO:0007669"/>
    <property type="project" value="TreeGrafter"/>
</dbReference>
<dbReference type="GO" id="GO:0005509">
    <property type="term" value="F:calcium ion binding"/>
    <property type="evidence" value="ECO:0007669"/>
    <property type="project" value="UniProtKB-UniRule"/>
</dbReference>
<sequence length="326" mass="35666">MDKGDGSIRYILMGEGAGTTFTIDDSTGDIHAIQRLDREVKGQYVLRAQARNRLTDWPLEPESQFIVKIQDINDNEPRFPDGPYRASVPEMSSIGTSVIQLTATDADDPTYGNSARVVYSILEGQPYFSVDAKTGLVRVSLADMDRETRENYTVVIQAKDMGGQLGGLAGTTTVSISLSDVNDNPPMFDQMGSVVGRIWAKDRDVGVNAEMTYSIIDGDGRETFDISTDPSNLFGIITIKKPLDFESKRSYTLKVEGANSQQDPASRLRGAFKDVTIVHVSVEDVDEAPVFDSPAYYIEVAEDAQIDTVIGVVSARDPDAANNTMR</sequence>
<keyword evidence="12" id="KW-0325">Glycoprotein</keyword>
<dbReference type="FunFam" id="2.60.40.60:FF:000012">
    <property type="entry name" value="Cadherin 24"/>
    <property type="match status" value="1"/>
</dbReference>
<dbReference type="FunFam" id="2.60.40.60:FF:000008">
    <property type="entry name" value="Cadherin 24"/>
    <property type="match status" value="1"/>
</dbReference>
<evidence type="ECO:0000256" key="14">
    <source>
        <dbReference type="PROSITE-ProRule" id="PRU00043"/>
    </source>
</evidence>
<dbReference type="GO" id="GO:0016342">
    <property type="term" value="C:catenin complex"/>
    <property type="evidence" value="ECO:0007669"/>
    <property type="project" value="TreeGrafter"/>
</dbReference>
<reference evidence="16" key="1">
    <citation type="submission" date="2022-07" db="EMBL/GenBank/DDBJ databases">
        <title>Chromosome-level genome of Muraenolepis orangiensis.</title>
        <authorList>
            <person name="Kim J."/>
        </authorList>
    </citation>
    <scope>NUCLEOTIDE SEQUENCE</scope>
    <source>
        <strain evidence="16">KU_S4_2022</strain>
        <tissue evidence="16">Muscle</tissue>
    </source>
</reference>
<dbReference type="Proteomes" id="UP001148018">
    <property type="component" value="Unassembled WGS sequence"/>
</dbReference>
<keyword evidence="17" id="KW-1185">Reference proteome</keyword>
<dbReference type="Gene3D" id="2.60.40.60">
    <property type="entry name" value="Cadherins"/>
    <property type="match status" value="4"/>
</dbReference>
<keyword evidence="9" id="KW-0130">Cell adhesion</keyword>
<dbReference type="InterPro" id="IPR002126">
    <property type="entry name" value="Cadherin-like_dom"/>
</dbReference>
<keyword evidence="6" id="KW-0732">Signal</keyword>
<feature type="domain" description="Cadherin" evidence="15">
    <location>
        <begin position="80"/>
        <end position="188"/>
    </location>
</feature>
<accession>A0A9Q0ETA7</accession>
<dbReference type="GO" id="GO:0045296">
    <property type="term" value="F:cadherin binding"/>
    <property type="evidence" value="ECO:0007669"/>
    <property type="project" value="TreeGrafter"/>
</dbReference>
<keyword evidence="5" id="KW-0479">Metal-binding</keyword>
<dbReference type="Pfam" id="PF00028">
    <property type="entry name" value="Cadherin"/>
    <property type="match status" value="3"/>
</dbReference>
<dbReference type="FunFam" id="2.60.40.60:FF:000009">
    <property type="entry name" value="Cadherin 24"/>
    <property type="match status" value="1"/>
</dbReference>
<dbReference type="GO" id="GO:0007156">
    <property type="term" value="P:homophilic cell adhesion via plasma membrane adhesion molecules"/>
    <property type="evidence" value="ECO:0007669"/>
    <property type="project" value="InterPro"/>
</dbReference>
<dbReference type="PANTHER" id="PTHR24027:SF84">
    <property type="entry name" value="CADHERIN-20"/>
    <property type="match status" value="1"/>
</dbReference>
<evidence type="ECO:0000256" key="11">
    <source>
        <dbReference type="ARBA" id="ARBA00023136"/>
    </source>
</evidence>
<dbReference type="PANTHER" id="PTHR24027">
    <property type="entry name" value="CADHERIN-23"/>
    <property type="match status" value="1"/>
</dbReference>
<evidence type="ECO:0000259" key="15">
    <source>
        <dbReference type="PROSITE" id="PS50268"/>
    </source>
</evidence>
<evidence type="ECO:0000256" key="13">
    <source>
        <dbReference type="ARBA" id="ARBA00037319"/>
    </source>
</evidence>
<keyword evidence="3" id="KW-0165">Cleavage on pair of basic residues</keyword>
<feature type="domain" description="Cadherin" evidence="15">
    <location>
        <begin position="192"/>
        <end position="291"/>
    </location>
</feature>
<dbReference type="PRINTS" id="PR00205">
    <property type="entry name" value="CADHERIN"/>
</dbReference>
<dbReference type="InterPro" id="IPR039808">
    <property type="entry name" value="Cadherin"/>
</dbReference>
<evidence type="ECO:0000256" key="6">
    <source>
        <dbReference type="ARBA" id="ARBA00022729"/>
    </source>
</evidence>
<name>A0A9Q0ETA7_9TELE</name>
<evidence type="ECO:0000256" key="3">
    <source>
        <dbReference type="ARBA" id="ARBA00022685"/>
    </source>
</evidence>
<evidence type="ECO:0000256" key="9">
    <source>
        <dbReference type="ARBA" id="ARBA00022889"/>
    </source>
</evidence>
<comment type="subcellular location">
    <subcellularLocation>
        <location evidence="1">Cell membrane</location>
        <topology evidence="1">Single-pass type I membrane protein</topology>
    </subcellularLocation>
</comment>
<dbReference type="SMART" id="SM00112">
    <property type="entry name" value="CA"/>
    <property type="match status" value="3"/>
</dbReference>
<comment type="function">
    <text evidence="13">Cadherins are calcium-dependent cell adhesion proteins. They preferentially interact with themselves in a homophilic manner in connecting cells; cadherins may thus contribute to the sorting of heterogeneous cell types.</text>
</comment>
<dbReference type="EMBL" id="JANIIK010000037">
    <property type="protein sequence ID" value="KAJ3611268.1"/>
    <property type="molecule type" value="Genomic_DNA"/>
</dbReference>
<proteinExistence type="predicted"/>
<keyword evidence="4" id="KW-0812">Transmembrane</keyword>
<gene>
    <name evidence="16" type="ORF">NHX12_021284</name>
</gene>
<dbReference type="CDD" id="cd11304">
    <property type="entry name" value="Cadherin_repeat"/>
    <property type="match status" value="4"/>
</dbReference>
<dbReference type="InterPro" id="IPR015919">
    <property type="entry name" value="Cadherin-like_sf"/>
</dbReference>
<organism evidence="16 17">
    <name type="scientific">Muraenolepis orangiensis</name>
    <name type="common">Patagonian moray cod</name>
    <dbReference type="NCBI Taxonomy" id="630683"/>
    <lineage>
        <taxon>Eukaryota</taxon>
        <taxon>Metazoa</taxon>
        <taxon>Chordata</taxon>
        <taxon>Craniata</taxon>
        <taxon>Vertebrata</taxon>
        <taxon>Euteleostomi</taxon>
        <taxon>Actinopterygii</taxon>
        <taxon>Neopterygii</taxon>
        <taxon>Teleostei</taxon>
        <taxon>Neoteleostei</taxon>
        <taxon>Acanthomorphata</taxon>
        <taxon>Zeiogadaria</taxon>
        <taxon>Gadariae</taxon>
        <taxon>Gadiformes</taxon>
        <taxon>Muraenolepidoidei</taxon>
        <taxon>Muraenolepididae</taxon>
        <taxon>Muraenolepis</taxon>
    </lineage>
</organism>
<evidence type="ECO:0000256" key="12">
    <source>
        <dbReference type="ARBA" id="ARBA00023180"/>
    </source>
</evidence>
<keyword evidence="10" id="KW-1133">Transmembrane helix</keyword>
<dbReference type="GO" id="GO:0005912">
    <property type="term" value="C:adherens junction"/>
    <property type="evidence" value="ECO:0007669"/>
    <property type="project" value="TreeGrafter"/>
</dbReference>
<dbReference type="GO" id="GO:0044331">
    <property type="term" value="P:cell-cell adhesion mediated by cadherin"/>
    <property type="evidence" value="ECO:0007669"/>
    <property type="project" value="TreeGrafter"/>
</dbReference>
<evidence type="ECO:0000256" key="10">
    <source>
        <dbReference type="ARBA" id="ARBA00022989"/>
    </source>
</evidence>
<keyword evidence="11" id="KW-0472">Membrane</keyword>
<evidence type="ECO:0000313" key="17">
    <source>
        <dbReference type="Proteomes" id="UP001148018"/>
    </source>
</evidence>
<keyword evidence="8 14" id="KW-0106">Calcium</keyword>
<evidence type="ECO:0000313" key="16">
    <source>
        <dbReference type="EMBL" id="KAJ3611268.1"/>
    </source>
</evidence>
<evidence type="ECO:0000256" key="8">
    <source>
        <dbReference type="ARBA" id="ARBA00022837"/>
    </source>
</evidence>
<dbReference type="SUPFAM" id="SSF49313">
    <property type="entry name" value="Cadherin-like"/>
    <property type="match status" value="4"/>
</dbReference>